<gene>
    <name evidence="1" type="ORF">LSTR_LSTR015501</name>
</gene>
<reference evidence="1 2" key="1">
    <citation type="journal article" date="2017" name="Gigascience">
        <title>Genome sequence of the small brown planthopper, Laodelphax striatellus.</title>
        <authorList>
            <person name="Zhu J."/>
            <person name="Jiang F."/>
            <person name="Wang X."/>
            <person name="Yang P."/>
            <person name="Bao Y."/>
            <person name="Zhao W."/>
            <person name="Wang W."/>
            <person name="Lu H."/>
            <person name="Wang Q."/>
            <person name="Cui N."/>
            <person name="Li J."/>
            <person name="Chen X."/>
            <person name="Luo L."/>
            <person name="Yu J."/>
            <person name="Kang L."/>
            <person name="Cui F."/>
        </authorList>
    </citation>
    <scope>NUCLEOTIDE SEQUENCE [LARGE SCALE GENOMIC DNA]</scope>
    <source>
        <strain evidence="1">Lst14</strain>
    </source>
</reference>
<proteinExistence type="predicted"/>
<dbReference type="Proteomes" id="UP000291343">
    <property type="component" value="Unassembled WGS sequence"/>
</dbReference>
<protein>
    <submittedName>
        <fullName evidence="1">Uncharacterized protein</fullName>
    </submittedName>
</protein>
<feature type="non-terminal residue" evidence="1">
    <location>
        <position position="1"/>
    </location>
</feature>
<name>A0A482WWB1_LAOST</name>
<dbReference type="AlphaFoldDB" id="A0A482WWB1"/>
<evidence type="ECO:0000313" key="1">
    <source>
        <dbReference type="EMBL" id="RZF37626.1"/>
    </source>
</evidence>
<feature type="non-terminal residue" evidence="1">
    <location>
        <position position="58"/>
    </location>
</feature>
<dbReference type="EMBL" id="QKKF02023552">
    <property type="protein sequence ID" value="RZF37626.1"/>
    <property type="molecule type" value="Genomic_DNA"/>
</dbReference>
<evidence type="ECO:0000313" key="2">
    <source>
        <dbReference type="Proteomes" id="UP000291343"/>
    </source>
</evidence>
<organism evidence="1 2">
    <name type="scientific">Laodelphax striatellus</name>
    <name type="common">Small brown planthopper</name>
    <name type="synonym">Delphax striatella</name>
    <dbReference type="NCBI Taxonomy" id="195883"/>
    <lineage>
        <taxon>Eukaryota</taxon>
        <taxon>Metazoa</taxon>
        <taxon>Ecdysozoa</taxon>
        <taxon>Arthropoda</taxon>
        <taxon>Hexapoda</taxon>
        <taxon>Insecta</taxon>
        <taxon>Pterygota</taxon>
        <taxon>Neoptera</taxon>
        <taxon>Paraneoptera</taxon>
        <taxon>Hemiptera</taxon>
        <taxon>Auchenorrhyncha</taxon>
        <taxon>Fulgoroidea</taxon>
        <taxon>Delphacidae</taxon>
        <taxon>Criomorphinae</taxon>
        <taxon>Laodelphax</taxon>
    </lineage>
</organism>
<comment type="caution">
    <text evidence="1">The sequence shown here is derived from an EMBL/GenBank/DDBJ whole genome shotgun (WGS) entry which is preliminary data.</text>
</comment>
<dbReference type="InParanoid" id="A0A482WWB1"/>
<sequence>YKLIEPTKIFSGVLFKEIPHTFLYEASIPLSYHTTFPSNNFELLEQRKVDLPECDDED</sequence>
<keyword evidence="2" id="KW-1185">Reference proteome</keyword>
<accession>A0A482WWB1</accession>